<evidence type="ECO:0000313" key="3">
    <source>
        <dbReference type="Proteomes" id="UP000780801"/>
    </source>
</evidence>
<reference evidence="2" key="1">
    <citation type="journal article" date="2020" name="Fungal Divers.">
        <title>Resolving the Mortierellaceae phylogeny through synthesis of multi-gene phylogenetics and phylogenomics.</title>
        <authorList>
            <person name="Vandepol N."/>
            <person name="Liber J."/>
            <person name="Desiro A."/>
            <person name="Na H."/>
            <person name="Kennedy M."/>
            <person name="Barry K."/>
            <person name="Grigoriev I.V."/>
            <person name="Miller A.N."/>
            <person name="O'Donnell K."/>
            <person name="Stajich J.E."/>
            <person name="Bonito G."/>
        </authorList>
    </citation>
    <scope>NUCLEOTIDE SEQUENCE</scope>
    <source>
        <strain evidence="2">KOD1015</strain>
    </source>
</reference>
<dbReference type="PROSITE" id="PS50828">
    <property type="entry name" value="SMR"/>
    <property type="match status" value="1"/>
</dbReference>
<evidence type="ECO:0000259" key="1">
    <source>
        <dbReference type="PROSITE" id="PS50828"/>
    </source>
</evidence>
<proteinExistence type="predicted"/>
<evidence type="ECO:0000313" key="2">
    <source>
        <dbReference type="EMBL" id="KAF9583513.1"/>
    </source>
</evidence>
<protein>
    <recommendedName>
        <fullName evidence="1">Smr domain-containing protein</fullName>
    </recommendedName>
</protein>
<dbReference type="Gene3D" id="3.30.1370.110">
    <property type="match status" value="1"/>
</dbReference>
<dbReference type="PANTHER" id="PTHR47417">
    <property type="entry name" value="SMR DOMAIN-CONTAINING PROTEIN YPL199C"/>
    <property type="match status" value="1"/>
</dbReference>
<dbReference type="InterPro" id="IPR053020">
    <property type="entry name" value="Smr_domain_protein"/>
</dbReference>
<name>A0A9P6FXN5_9FUNG</name>
<dbReference type="AlphaFoldDB" id="A0A9P6FXN5"/>
<feature type="domain" description="Smr" evidence="1">
    <location>
        <begin position="25"/>
        <end position="101"/>
    </location>
</feature>
<dbReference type="SUPFAM" id="SSF160443">
    <property type="entry name" value="SMR domain-like"/>
    <property type="match status" value="1"/>
</dbReference>
<dbReference type="SMART" id="SM00463">
    <property type="entry name" value="SMR"/>
    <property type="match status" value="1"/>
</dbReference>
<accession>A0A9P6FXN5</accession>
<dbReference type="Pfam" id="PF01713">
    <property type="entry name" value="Smr"/>
    <property type="match status" value="1"/>
</dbReference>
<dbReference type="InterPro" id="IPR002625">
    <property type="entry name" value="Smr_dom"/>
</dbReference>
<gene>
    <name evidence="2" type="ORF">BGW38_009294</name>
</gene>
<comment type="caution">
    <text evidence="2">The sequence shown here is derived from an EMBL/GenBank/DDBJ whole genome shotgun (WGS) entry which is preliminary data.</text>
</comment>
<sequence length="128" mass="14464">MDRFNVLAKQSAFQTFNAHRPSNELDLHGLLVREALEVTRERLDKFTRNKEKELTIIVGRGNNSMNGVAKIKPAVTELVQEFNIKATPNKPNPGCIFIEPRPAGEAADSSWADGFFRSLFGLIRSFFR</sequence>
<dbReference type="OrthoDB" id="3231855at2759"/>
<dbReference type="EMBL" id="JAABOA010000677">
    <property type="protein sequence ID" value="KAF9583513.1"/>
    <property type="molecule type" value="Genomic_DNA"/>
</dbReference>
<dbReference type="PANTHER" id="PTHR47417:SF1">
    <property type="entry name" value="SMR DOMAIN-CONTAINING PROTEIN YPL199C"/>
    <property type="match status" value="1"/>
</dbReference>
<keyword evidence="3" id="KW-1185">Reference proteome</keyword>
<organism evidence="2 3">
    <name type="scientific">Lunasporangiospora selenospora</name>
    <dbReference type="NCBI Taxonomy" id="979761"/>
    <lineage>
        <taxon>Eukaryota</taxon>
        <taxon>Fungi</taxon>
        <taxon>Fungi incertae sedis</taxon>
        <taxon>Mucoromycota</taxon>
        <taxon>Mortierellomycotina</taxon>
        <taxon>Mortierellomycetes</taxon>
        <taxon>Mortierellales</taxon>
        <taxon>Mortierellaceae</taxon>
        <taxon>Lunasporangiospora</taxon>
    </lineage>
</organism>
<dbReference type="InterPro" id="IPR036063">
    <property type="entry name" value="Smr_dom_sf"/>
</dbReference>
<dbReference type="Proteomes" id="UP000780801">
    <property type="component" value="Unassembled WGS sequence"/>
</dbReference>